<evidence type="ECO:0000313" key="2">
    <source>
        <dbReference type="WBParaSite" id="TMUE_1000002769.1"/>
    </source>
</evidence>
<evidence type="ECO:0000313" key="1">
    <source>
        <dbReference type="Proteomes" id="UP000046395"/>
    </source>
</evidence>
<dbReference type="Proteomes" id="UP000046395">
    <property type="component" value="Unassembled WGS sequence"/>
</dbReference>
<sequence length="103" mass="11883">MMDSYLRRCGAEDFKSAKIHCTRATLGLVRAHQGPPGLARAPRWRRTVWSTLIGPLYSNTDWTHGRRPLILCSDLTVIFDDPQRSSEKRMLVVHLIFAQHLQR</sequence>
<protein>
    <submittedName>
        <fullName evidence="2">Uncharacterized protein</fullName>
    </submittedName>
</protein>
<organism evidence="1 2">
    <name type="scientific">Trichuris muris</name>
    <name type="common">Mouse whipworm</name>
    <dbReference type="NCBI Taxonomy" id="70415"/>
    <lineage>
        <taxon>Eukaryota</taxon>
        <taxon>Metazoa</taxon>
        <taxon>Ecdysozoa</taxon>
        <taxon>Nematoda</taxon>
        <taxon>Enoplea</taxon>
        <taxon>Dorylaimia</taxon>
        <taxon>Trichinellida</taxon>
        <taxon>Trichuridae</taxon>
        <taxon>Trichuris</taxon>
    </lineage>
</organism>
<dbReference type="AlphaFoldDB" id="A0A5S6Q6F7"/>
<accession>A0A5S6Q6F7</accession>
<dbReference type="WBParaSite" id="TMUE_1000002769.1">
    <property type="protein sequence ID" value="TMUE_1000002769.1"/>
    <property type="gene ID" value="WBGene00298476"/>
</dbReference>
<keyword evidence="1" id="KW-1185">Reference proteome</keyword>
<reference evidence="2" key="1">
    <citation type="submission" date="2019-12" db="UniProtKB">
        <authorList>
            <consortium name="WormBaseParasite"/>
        </authorList>
    </citation>
    <scope>IDENTIFICATION</scope>
</reference>
<name>A0A5S6Q6F7_TRIMR</name>
<proteinExistence type="predicted"/>